<sequence>MEKKLEKGIAIIRNLAQKYKKTILQRLNPKTQKSINKKKKKKKKKKQTNTFKNLQRKQNGDRKGKEEKMKKLNNYLINQENELDFQENYSLFNKFNAISDDLFYNPQDDKMATHLISKKVEGKNGESKDTPGKANYIDSLNSLKFKIKQEIQENNDLLFLQRRKKLRQSSKERLEGNSSWGSNRIATPGNHPKRALKKSSGSNNDNEQIDEGSTKMKKRRNGCEAERCVTAKCEQTCSDFPPLGVGGKDKGENPPPLPVNSGQIIDDAFFQKDELLAEGESNTLVFGKSKFESINKIVEVSRKEKERGKNGRMGEAEEVLSAQFIQQSRKEHPILSQLGESCVDDFFKEDESDQDNMVTSEQNDCGILESGGSRLRTASPDDLGHLTESAQGGKAGGKNVAAPSDANPELDFFLNGATPLKEDNCFDLFFNEPMATPTIFQGRRH</sequence>
<feature type="compositionally biased region" description="Basic residues" evidence="1">
    <location>
        <begin position="35"/>
        <end position="47"/>
    </location>
</feature>
<reference evidence="2 3" key="1">
    <citation type="submission" date="2016-07" db="EMBL/GenBank/DDBJ databases">
        <authorList>
            <consortium name="Pathogen Informatics"/>
        </authorList>
    </citation>
    <scope>NUCLEOTIDE SEQUENCE [LARGE SCALE GENOMIC DNA]</scope>
</reference>
<dbReference type="VEuPathDB" id="PlasmoDB:PVW1_140065100"/>
<evidence type="ECO:0000313" key="2">
    <source>
        <dbReference type="EMBL" id="SCO70163.1"/>
    </source>
</evidence>
<dbReference type="EMBL" id="LT615252">
    <property type="protein sequence ID" value="SCO70163.1"/>
    <property type="molecule type" value="Genomic_DNA"/>
</dbReference>
<dbReference type="AlphaFoldDB" id="A0A1G4H5M0"/>
<gene>
    <name evidence="2" type="ORF">PVT01_140064100</name>
</gene>
<evidence type="ECO:0000256" key="1">
    <source>
        <dbReference type="SAM" id="MobiDB-lite"/>
    </source>
</evidence>
<accession>A0A1G4H5M0</accession>
<evidence type="ECO:0000313" key="3">
    <source>
        <dbReference type="Proteomes" id="UP000196402"/>
    </source>
</evidence>
<feature type="compositionally biased region" description="Polar residues" evidence="1">
    <location>
        <begin position="176"/>
        <end position="185"/>
    </location>
</feature>
<dbReference type="Proteomes" id="UP000196402">
    <property type="component" value="Chromosome 14"/>
</dbReference>
<name>A0A1G4H5M0_PLAVI</name>
<feature type="region of interest" description="Disordered" evidence="1">
    <location>
        <begin position="23"/>
        <end position="51"/>
    </location>
</feature>
<dbReference type="VEuPathDB" id="PlasmoDB:PVX_100975"/>
<organism evidence="2 3">
    <name type="scientific">Plasmodium vivax</name>
    <name type="common">malaria parasite P. vivax</name>
    <dbReference type="NCBI Taxonomy" id="5855"/>
    <lineage>
        <taxon>Eukaryota</taxon>
        <taxon>Sar</taxon>
        <taxon>Alveolata</taxon>
        <taxon>Apicomplexa</taxon>
        <taxon>Aconoidasida</taxon>
        <taxon>Haemosporida</taxon>
        <taxon>Plasmodiidae</taxon>
        <taxon>Plasmodium</taxon>
        <taxon>Plasmodium (Plasmodium)</taxon>
    </lineage>
</organism>
<protein>
    <submittedName>
        <fullName evidence="2">Uncharacterized protein</fullName>
    </submittedName>
</protein>
<feature type="region of interest" description="Disordered" evidence="1">
    <location>
        <begin position="169"/>
        <end position="220"/>
    </location>
</feature>
<dbReference type="eggNOG" id="ENOG502QXWH">
    <property type="taxonomic scope" value="Eukaryota"/>
</dbReference>
<dbReference type="VEuPathDB" id="PlasmoDB:PVPAM_140067200"/>
<feature type="region of interest" description="Disordered" evidence="1">
    <location>
        <begin position="389"/>
        <end position="408"/>
    </location>
</feature>
<proteinExistence type="predicted"/>
<dbReference type="VEuPathDB" id="PlasmoDB:PVP01_1458600"/>